<dbReference type="InterPro" id="IPR029052">
    <property type="entry name" value="Metallo-depent_PP-like"/>
</dbReference>
<keyword evidence="9" id="KW-1185">Reference proteome</keyword>
<dbReference type="Gene3D" id="3.30.750.180">
    <property type="entry name" value="GpdQ, beta-strand dimerisation domain"/>
    <property type="match status" value="1"/>
</dbReference>
<dbReference type="PANTHER" id="PTHR42988:SF2">
    <property type="entry name" value="CYCLIC NUCLEOTIDE PHOSPHODIESTERASE CBUA0032-RELATED"/>
    <property type="match status" value="1"/>
</dbReference>
<dbReference type="GO" id="GO:0046872">
    <property type="term" value="F:metal ion binding"/>
    <property type="evidence" value="ECO:0007669"/>
    <property type="project" value="UniProtKB-KW"/>
</dbReference>
<evidence type="ECO:0000313" key="7">
    <source>
        <dbReference type="EMBL" id="MBB5376007.1"/>
    </source>
</evidence>
<comment type="caution">
    <text evidence="7">The sequence shown here is derived from an EMBL/GenBank/DDBJ whole genome shotgun (WGS) entry which is preliminary data.</text>
</comment>
<evidence type="ECO:0000313" key="6">
    <source>
        <dbReference type="EMBL" id="GHF41511.1"/>
    </source>
</evidence>
<reference evidence="6" key="4">
    <citation type="submission" date="2024-05" db="EMBL/GenBank/DDBJ databases">
        <authorList>
            <person name="Sun Q."/>
            <person name="Zhou Y."/>
        </authorList>
    </citation>
    <scope>NUCLEOTIDE SEQUENCE</scope>
    <source>
        <strain evidence="6">CGMCC 1.18437</strain>
    </source>
</reference>
<dbReference type="CDD" id="cd07402">
    <property type="entry name" value="MPP_GpdQ"/>
    <property type="match status" value="1"/>
</dbReference>
<evidence type="ECO:0000256" key="1">
    <source>
        <dbReference type="ARBA" id="ARBA00022723"/>
    </source>
</evidence>
<comment type="similarity">
    <text evidence="4">Belongs to the cyclic nucleotide phosphodiesterase class-III family.</text>
</comment>
<reference evidence="6" key="1">
    <citation type="journal article" date="2014" name="Int. J. Syst. Evol. Microbiol.">
        <title>Complete genome of a new Firmicutes species belonging to the dominant human colonic microbiota ('Ruminococcus bicirculans') reveals two chromosomes and a selective capacity to utilize plant glucans.</title>
        <authorList>
            <consortium name="NISC Comparative Sequencing Program"/>
            <person name="Wegmann U."/>
            <person name="Louis P."/>
            <person name="Goesmann A."/>
            <person name="Henrissat B."/>
            <person name="Duncan S.H."/>
            <person name="Flint H.J."/>
        </authorList>
    </citation>
    <scope>NUCLEOTIDE SEQUENCE</scope>
    <source>
        <strain evidence="6">CGMCC 1.18437</strain>
    </source>
</reference>
<evidence type="ECO:0000313" key="9">
    <source>
        <dbReference type="Proteomes" id="UP000619376"/>
    </source>
</evidence>
<dbReference type="GO" id="GO:0004112">
    <property type="term" value="F:cyclic-nucleotide phosphodiesterase activity"/>
    <property type="evidence" value="ECO:0007669"/>
    <property type="project" value="InterPro"/>
</dbReference>
<organism evidence="7 8">
    <name type="scientific">Deinococcus metalli</name>
    <dbReference type="NCBI Taxonomy" id="1141878"/>
    <lineage>
        <taxon>Bacteria</taxon>
        <taxon>Thermotogati</taxon>
        <taxon>Deinococcota</taxon>
        <taxon>Deinococci</taxon>
        <taxon>Deinococcales</taxon>
        <taxon>Deinococcaceae</taxon>
        <taxon>Deinococcus</taxon>
    </lineage>
</organism>
<dbReference type="InterPro" id="IPR042281">
    <property type="entry name" value="GpdQ_beta-strand"/>
</dbReference>
<dbReference type="SUPFAM" id="SSF56300">
    <property type="entry name" value="Metallo-dependent phosphatases"/>
    <property type="match status" value="1"/>
</dbReference>
<dbReference type="Proteomes" id="UP000539473">
    <property type="component" value="Unassembled WGS sequence"/>
</dbReference>
<dbReference type="InterPro" id="IPR050884">
    <property type="entry name" value="CNP_phosphodiesterase-III"/>
</dbReference>
<dbReference type="RefSeq" id="WP_184110291.1">
    <property type="nucleotide sequence ID" value="NZ_BNAJ01000003.1"/>
</dbReference>
<sequence>MLIAQLSDPHVDVTRPGKAEALARAVAHLRALPMRPDAVLITGDCTEHGRADEYDTFEALTAPLDMPVYVVPGNHDDRAAMLARYGHLGTQRLDGFLHYVVDDFPVRLIGLDTQRPGSGSGELCDDRLAWLADRLAEAPDRPTLLFMHHPPLTSGLDVMDAIGLRGTQRLCDLVRAHPHVSRVVAGHVHMALTAGFDHSTVMTCPGTDHTFQPDLTQPERLVLQYQPPVALLHRWSERTGLLSFTHLLEDRPWLTLHDGRQWAPPEPDTGLPFR</sequence>
<evidence type="ECO:0000256" key="3">
    <source>
        <dbReference type="ARBA" id="ARBA00023004"/>
    </source>
</evidence>
<dbReference type="EMBL" id="BNAJ01000003">
    <property type="protein sequence ID" value="GHF41511.1"/>
    <property type="molecule type" value="Genomic_DNA"/>
</dbReference>
<keyword evidence="3" id="KW-0408">Iron</keyword>
<dbReference type="AlphaFoldDB" id="A0A7W8KD64"/>
<proteinExistence type="inferred from homology"/>
<reference evidence="7 8" key="3">
    <citation type="submission" date="2020-08" db="EMBL/GenBank/DDBJ databases">
        <title>Genomic Encyclopedia of Type Strains, Phase IV (KMG-IV): sequencing the most valuable type-strain genomes for metagenomic binning, comparative biology and taxonomic classification.</title>
        <authorList>
            <person name="Goeker M."/>
        </authorList>
    </citation>
    <scope>NUCLEOTIDE SEQUENCE [LARGE SCALE GENOMIC DNA]</scope>
    <source>
        <strain evidence="7 8">DSM 27521</strain>
    </source>
</reference>
<dbReference type="InterPro" id="IPR026575">
    <property type="entry name" value="GpdQ/CpdA-like"/>
</dbReference>
<keyword evidence="1" id="KW-0479">Metal-binding</keyword>
<dbReference type="Gene3D" id="3.60.21.40">
    <property type="entry name" value="GpdQ, catalytic alpha/beta sandwich domain"/>
    <property type="match status" value="1"/>
</dbReference>
<name>A0A7W8KD64_9DEIO</name>
<dbReference type="Proteomes" id="UP000619376">
    <property type="component" value="Unassembled WGS sequence"/>
</dbReference>
<protein>
    <submittedName>
        <fullName evidence="7">3',5'-cyclic AMP phosphodiesterase CpdA</fullName>
    </submittedName>
</protein>
<dbReference type="InterPro" id="IPR004843">
    <property type="entry name" value="Calcineurin-like_PHP"/>
</dbReference>
<gene>
    <name evidence="6" type="ORF">GCM10017781_17760</name>
    <name evidence="7" type="ORF">HNQ07_001464</name>
</gene>
<accession>A0A7W8KD64</accession>
<evidence type="ECO:0000313" key="8">
    <source>
        <dbReference type="Proteomes" id="UP000539473"/>
    </source>
</evidence>
<dbReference type="Pfam" id="PF00149">
    <property type="entry name" value="Metallophos"/>
    <property type="match status" value="1"/>
</dbReference>
<evidence type="ECO:0000256" key="2">
    <source>
        <dbReference type="ARBA" id="ARBA00022801"/>
    </source>
</evidence>
<feature type="domain" description="Calcineurin-like phosphoesterase" evidence="5">
    <location>
        <begin position="1"/>
        <end position="190"/>
    </location>
</feature>
<evidence type="ECO:0000259" key="5">
    <source>
        <dbReference type="Pfam" id="PF00149"/>
    </source>
</evidence>
<keyword evidence="2" id="KW-0378">Hydrolase</keyword>
<dbReference type="InterPro" id="IPR042283">
    <property type="entry name" value="GpdQ_catalytic"/>
</dbReference>
<evidence type="ECO:0000256" key="4">
    <source>
        <dbReference type="ARBA" id="ARBA00025742"/>
    </source>
</evidence>
<dbReference type="EMBL" id="JACHFK010000003">
    <property type="protein sequence ID" value="MBB5376007.1"/>
    <property type="molecule type" value="Genomic_DNA"/>
</dbReference>
<dbReference type="PANTHER" id="PTHR42988">
    <property type="entry name" value="PHOSPHOHYDROLASE"/>
    <property type="match status" value="1"/>
</dbReference>
<reference evidence="9" key="2">
    <citation type="journal article" date="2019" name="Int. J. Syst. Evol. Microbiol.">
        <title>The Global Catalogue of Microorganisms (GCM) 10K type strain sequencing project: providing services to taxonomists for standard genome sequencing and annotation.</title>
        <authorList>
            <consortium name="The Broad Institute Genomics Platform"/>
            <consortium name="The Broad Institute Genome Sequencing Center for Infectious Disease"/>
            <person name="Wu L."/>
            <person name="Ma J."/>
        </authorList>
    </citation>
    <scope>NUCLEOTIDE SEQUENCE [LARGE SCALE GENOMIC DNA]</scope>
    <source>
        <strain evidence="9">CGMCC 1.18437</strain>
    </source>
</reference>